<gene>
    <name evidence="1" type="ORF">KI387_027599</name>
</gene>
<accession>A0AA38FXX5</accession>
<proteinExistence type="predicted"/>
<organism evidence="1 2">
    <name type="scientific">Taxus chinensis</name>
    <name type="common">Chinese yew</name>
    <name type="synonym">Taxus wallichiana var. chinensis</name>
    <dbReference type="NCBI Taxonomy" id="29808"/>
    <lineage>
        <taxon>Eukaryota</taxon>
        <taxon>Viridiplantae</taxon>
        <taxon>Streptophyta</taxon>
        <taxon>Embryophyta</taxon>
        <taxon>Tracheophyta</taxon>
        <taxon>Spermatophyta</taxon>
        <taxon>Pinopsida</taxon>
        <taxon>Pinidae</taxon>
        <taxon>Conifers II</taxon>
        <taxon>Cupressales</taxon>
        <taxon>Taxaceae</taxon>
        <taxon>Taxus</taxon>
    </lineage>
</organism>
<name>A0AA38FXX5_TAXCH</name>
<dbReference type="AlphaFoldDB" id="A0AA38FXX5"/>
<evidence type="ECO:0000313" key="2">
    <source>
        <dbReference type="Proteomes" id="UP000824469"/>
    </source>
</evidence>
<evidence type="ECO:0000313" key="1">
    <source>
        <dbReference type="EMBL" id="KAH9312564.1"/>
    </source>
</evidence>
<keyword evidence="2" id="KW-1185">Reference proteome</keyword>
<protein>
    <submittedName>
        <fullName evidence="1">Uncharacterized protein</fullName>
    </submittedName>
</protein>
<reference evidence="1 2" key="1">
    <citation type="journal article" date="2021" name="Nat. Plants">
        <title>The Taxus genome provides insights into paclitaxel biosynthesis.</title>
        <authorList>
            <person name="Xiong X."/>
            <person name="Gou J."/>
            <person name="Liao Q."/>
            <person name="Li Y."/>
            <person name="Zhou Q."/>
            <person name="Bi G."/>
            <person name="Li C."/>
            <person name="Du R."/>
            <person name="Wang X."/>
            <person name="Sun T."/>
            <person name="Guo L."/>
            <person name="Liang H."/>
            <person name="Lu P."/>
            <person name="Wu Y."/>
            <person name="Zhang Z."/>
            <person name="Ro D.K."/>
            <person name="Shang Y."/>
            <person name="Huang S."/>
            <person name="Yan J."/>
        </authorList>
    </citation>
    <scope>NUCLEOTIDE SEQUENCE [LARGE SCALE GENOMIC DNA]</scope>
    <source>
        <strain evidence="1">Ta-2019</strain>
    </source>
</reference>
<sequence length="95" mass="9990">MDMDVDGGIDEVTDVEKDGVDIVVFDANNGIGGDVVVRIGVEMGIEVGVDELMDEVMGVGKIDVSGMGIGEVDIINEDKEIDSCTDVDRLDGGEE</sequence>
<dbReference type="EMBL" id="JAHRHJ020000006">
    <property type="protein sequence ID" value="KAH9312564.1"/>
    <property type="molecule type" value="Genomic_DNA"/>
</dbReference>
<dbReference type="Proteomes" id="UP000824469">
    <property type="component" value="Unassembled WGS sequence"/>
</dbReference>
<comment type="caution">
    <text evidence="1">The sequence shown here is derived from an EMBL/GenBank/DDBJ whole genome shotgun (WGS) entry which is preliminary data.</text>
</comment>